<dbReference type="Gene3D" id="1.10.340.70">
    <property type="match status" value="1"/>
</dbReference>
<dbReference type="InterPro" id="IPR001584">
    <property type="entry name" value="Integrase_cat-core"/>
</dbReference>
<dbReference type="EMBL" id="CP144746">
    <property type="protein sequence ID" value="WVZ58281.1"/>
    <property type="molecule type" value="Genomic_DNA"/>
</dbReference>
<dbReference type="InterPro" id="IPR041577">
    <property type="entry name" value="RT_RNaseH_2"/>
</dbReference>
<dbReference type="InterPro" id="IPR043128">
    <property type="entry name" value="Rev_trsase/Diguanyl_cyclase"/>
</dbReference>
<evidence type="ECO:0000259" key="2">
    <source>
        <dbReference type="PROSITE" id="PS50994"/>
    </source>
</evidence>
<dbReference type="AlphaFoldDB" id="A0AAQ3WDM7"/>
<reference evidence="3 4" key="1">
    <citation type="submission" date="2024-02" db="EMBL/GenBank/DDBJ databases">
        <title>High-quality chromosome-scale genome assembly of Pensacola bahiagrass (Paspalum notatum Flugge var. saurae).</title>
        <authorList>
            <person name="Vega J.M."/>
            <person name="Podio M."/>
            <person name="Orjuela J."/>
            <person name="Siena L.A."/>
            <person name="Pessino S.C."/>
            <person name="Combes M.C."/>
            <person name="Mariac C."/>
            <person name="Albertini E."/>
            <person name="Pupilli F."/>
            <person name="Ortiz J.P.A."/>
            <person name="Leblanc O."/>
        </authorList>
    </citation>
    <scope>NUCLEOTIDE SEQUENCE [LARGE SCALE GENOMIC DNA]</scope>
    <source>
        <strain evidence="3">R1</strain>
        <tissue evidence="3">Leaf</tissue>
    </source>
</reference>
<dbReference type="InterPro" id="IPR050951">
    <property type="entry name" value="Retrovirus_Pol_polyprotein"/>
</dbReference>
<dbReference type="GO" id="GO:0003824">
    <property type="term" value="F:catalytic activity"/>
    <property type="evidence" value="ECO:0007669"/>
    <property type="project" value="UniProtKB-KW"/>
</dbReference>
<dbReference type="Pfam" id="PF17919">
    <property type="entry name" value="RT_RNaseH_2"/>
    <property type="match status" value="1"/>
</dbReference>
<name>A0AAQ3WDM7_PASNO</name>
<accession>A0AAQ3WDM7</accession>
<gene>
    <name evidence="3" type="ORF">U9M48_008564</name>
</gene>
<feature type="domain" description="Integrase catalytic" evidence="2">
    <location>
        <begin position="232"/>
        <end position="398"/>
    </location>
</feature>
<dbReference type="InterPro" id="IPR012337">
    <property type="entry name" value="RNaseH-like_sf"/>
</dbReference>
<dbReference type="Pfam" id="PF17921">
    <property type="entry name" value="Integrase_H2C2"/>
    <property type="match status" value="1"/>
</dbReference>
<dbReference type="PANTHER" id="PTHR37984:SF5">
    <property type="entry name" value="PROTEIN NYNRIN-LIKE"/>
    <property type="match status" value="1"/>
</dbReference>
<evidence type="ECO:0000313" key="4">
    <source>
        <dbReference type="Proteomes" id="UP001341281"/>
    </source>
</evidence>
<proteinExistence type="predicted"/>
<evidence type="ECO:0000256" key="1">
    <source>
        <dbReference type="ARBA" id="ARBA00023268"/>
    </source>
</evidence>
<dbReference type="InterPro" id="IPR043502">
    <property type="entry name" value="DNA/RNA_pol_sf"/>
</dbReference>
<keyword evidence="1" id="KW-0511">Multifunctional enzyme</keyword>
<dbReference type="InterPro" id="IPR036397">
    <property type="entry name" value="RNaseH_sf"/>
</dbReference>
<dbReference type="PROSITE" id="PS50994">
    <property type="entry name" value="INTEGRASE"/>
    <property type="match status" value="1"/>
</dbReference>
<organism evidence="3 4">
    <name type="scientific">Paspalum notatum var. saurae</name>
    <dbReference type="NCBI Taxonomy" id="547442"/>
    <lineage>
        <taxon>Eukaryota</taxon>
        <taxon>Viridiplantae</taxon>
        <taxon>Streptophyta</taxon>
        <taxon>Embryophyta</taxon>
        <taxon>Tracheophyta</taxon>
        <taxon>Spermatophyta</taxon>
        <taxon>Magnoliopsida</taxon>
        <taxon>Liliopsida</taxon>
        <taxon>Poales</taxon>
        <taxon>Poaceae</taxon>
        <taxon>PACMAD clade</taxon>
        <taxon>Panicoideae</taxon>
        <taxon>Andropogonodae</taxon>
        <taxon>Paspaleae</taxon>
        <taxon>Paspalinae</taxon>
        <taxon>Paspalum</taxon>
    </lineage>
</organism>
<sequence length="537" mass="61792">MRMNLDKCAFGVTAGQFLGFMIHERGIEIGSKSKDAIETMMPPKTKKELHKLIGKNNYVRRFIPNLSAKIEAFMPLIRTQKSEEFIWGPDQQSAFDNLKKYLTTPPMMAPPCLNVPFIVYLSTDEMTISSVLIQEVDGKERVVYYLSRRLLDDETRTLEGLLLKCLGPSEALKVMHDVHEGVCGTHQSAHKMKWLIRRSRYYLPTMLEDCFKYYKGCQECQRFGAVQIAPARPLNPIVKPWLFRGWGMDMIGQVNPPTSKGHKWILVATDYFTKWVEAVPMKNVTAKDVVNFVKAHIIYRFGIPQTITTDQGAVFLAEEFKNFAKEMGITLLQSSPYYAHANGQAKASNKSLIKLIKRKIDEYPKQWHDRLAEALWAYRMSCHGAAKCTPYQLVYGQEAVMPWVVNIGSRRVQFQNDLSADDYTSLMNINTDDLTELRLWVFEKIRDNKARIAKAYNKKVKPKNFKVGDLVWELVLLVGTKDPAFGKWSPNWHGPYRIVETAPDNSYRMETLEGVQFFKNVNGKYLKKYYPSMRIGS</sequence>
<dbReference type="GO" id="GO:0015074">
    <property type="term" value="P:DNA integration"/>
    <property type="evidence" value="ECO:0007669"/>
    <property type="project" value="InterPro"/>
</dbReference>
<dbReference type="SUPFAM" id="SSF53098">
    <property type="entry name" value="Ribonuclease H-like"/>
    <property type="match status" value="1"/>
</dbReference>
<dbReference type="SUPFAM" id="SSF56672">
    <property type="entry name" value="DNA/RNA polymerases"/>
    <property type="match status" value="1"/>
</dbReference>
<dbReference type="Pfam" id="PF00665">
    <property type="entry name" value="rve"/>
    <property type="match status" value="1"/>
</dbReference>
<dbReference type="GO" id="GO:0003676">
    <property type="term" value="F:nucleic acid binding"/>
    <property type="evidence" value="ECO:0007669"/>
    <property type="project" value="InterPro"/>
</dbReference>
<keyword evidence="4" id="KW-1185">Reference proteome</keyword>
<dbReference type="PANTHER" id="PTHR37984">
    <property type="entry name" value="PROTEIN CBG26694"/>
    <property type="match status" value="1"/>
</dbReference>
<protein>
    <recommendedName>
        <fullName evidence="2">Integrase catalytic domain-containing protein</fullName>
    </recommendedName>
</protein>
<evidence type="ECO:0000313" key="3">
    <source>
        <dbReference type="EMBL" id="WVZ58281.1"/>
    </source>
</evidence>
<dbReference type="Proteomes" id="UP001341281">
    <property type="component" value="Chromosome 02"/>
</dbReference>
<dbReference type="Gene3D" id="3.30.420.10">
    <property type="entry name" value="Ribonuclease H-like superfamily/Ribonuclease H"/>
    <property type="match status" value="1"/>
</dbReference>
<dbReference type="Gene3D" id="3.30.70.270">
    <property type="match status" value="1"/>
</dbReference>
<dbReference type="InterPro" id="IPR041588">
    <property type="entry name" value="Integrase_H2C2"/>
</dbReference>